<dbReference type="InterPro" id="IPR039422">
    <property type="entry name" value="MarR/SlyA-like"/>
</dbReference>
<proteinExistence type="predicted"/>
<reference evidence="1 2" key="1">
    <citation type="submission" date="2016-10" db="EMBL/GenBank/DDBJ databases">
        <title>Chromobacterium muskegensis sp. nov., an insecticidal bacterium isolated from Sphagnum bogs.</title>
        <authorList>
            <person name="Sparks M.E."/>
            <person name="Blackburn M.B."/>
            <person name="Gundersen-Rindal D.E."/>
            <person name="Mitchell A."/>
            <person name="Farrar R."/>
            <person name="Kuhar D."/>
        </authorList>
    </citation>
    <scope>NUCLEOTIDE SEQUENCE [LARGE SCALE GENOMIC DNA]</scope>
    <source>
        <strain evidence="1 2">21-1</strain>
    </source>
</reference>
<dbReference type="PRINTS" id="PR00598">
    <property type="entry name" value="HTHMARR"/>
</dbReference>
<dbReference type="GO" id="GO:0006950">
    <property type="term" value="P:response to stress"/>
    <property type="evidence" value="ECO:0007669"/>
    <property type="project" value="TreeGrafter"/>
</dbReference>
<sequence>MKLRLTERFGFLVSDTGRLYGRLFDLRARQQLGLSLAQCRLLGALAAHEGDGGLSQVELADRLDLTPMGVATLCDRMQAAGWLKRVPCLNDRRVNRIELLPPAYDALKSAMALGDELQRQAQQGLDAGEAKQLQALLRKVHGNLSELLSK</sequence>
<dbReference type="Proteomes" id="UP000178776">
    <property type="component" value="Chromosome"/>
</dbReference>
<accession>A0A1D9LM20</accession>
<dbReference type="InterPro" id="IPR036390">
    <property type="entry name" value="WH_DNA-bd_sf"/>
</dbReference>
<dbReference type="GO" id="GO:0003700">
    <property type="term" value="F:DNA-binding transcription factor activity"/>
    <property type="evidence" value="ECO:0007669"/>
    <property type="project" value="InterPro"/>
</dbReference>
<dbReference type="EMBL" id="CP017707">
    <property type="protein sequence ID" value="AOZ52289.1"/>
    <property type="molecule type" value="Genomic_DNA"/>
</dbReference>
<dbReference type="InterPro" id="IPR000835">
    <property type="entry name" value="HTH_MarR-typ"/>
</dbReference>
<dbReference type="PANTHER" id="PTHR33164">
    <property type="entry name" value="TRANSCRIPTIONAL REGULATOR, MARR FAMILY"/>
    <property type="match status" value="1"/>
</dbReference>
<dbReference type="PROSITE" id="PS50995">
    <property type="entry name" value="HTH_MARR_2"/>
    <property type="match status" value="1"/>
</dbReference>
<dbReference type="PANTHER" id="PTHR33164:SF43">
    <property type="entry name" value="HTH-TYPE TRANSCRIPTIONAL REPRESSOR YETL"/>
    <property type="match status" value="1"/>
</dbReference>
<dbReference type="SMART" id="SM00347">
    <property type="entry name" value="HTH_MARR"/>
    <property type="match status" value="1"/>
</dbReference>
<organism evidence="1 2">
    <name type="scientific">Chromobacterium vaccinii</name>
    <dbReference type="NCBI Taxonomy" id="1108595"/>
    <lineage>
        <taxon>Bacteria</taxon>
        <taxon>Pseudomonadati</taxon>
        <taxon>Pseudomonadota</taxon>
        <taxon>Betaproteobacteria</taxon>
        <taxon>Neisseriales</taxon>
        <taxon>Chromobacteriaceae</taxon>
        <taxon>Chromobacterium</taxon>
    </lineage>
</organism>
<dbReference type="AlphaFoldDB" id="A0A1D9LM20"/>
<gene>
    <name evidence="1" type="ORF">BKX93_21320</name>
</gene>
<dbReference type="GeneID" id="68843739"/>
<evidence type="ECO:0000313" key="2">
    <source>
        <dbReference type="Proteomes" id="UP000178776"/>
    </source>
</evidence>
<dbReference type="RefSeq" id="WP_046168252.1">
    <property type="nucleotide sequence ID" value="NZ_CP017707.1"/>
</dbReference>
<dbReference type="KEGG" id="cvc:BKX93_21320"/>
<protein>
    <submittedName>
        <fullName evidence="1">Uncharacterized protein</fullName>
    </submittedName>
</protein>
<dbReference type="SUPFAM" id="SSF46785">
    <property type="entry name" value="Winged helix' DNA-binding domain"/>
    <property type="match status" value="1"/>
</dbReference>
<name>A0A1D9LM20_9NEIS</name>
<dbReference type="Pfam" id="PF12802">
    <property type="entry name" value="MarR_2"/>
    <property type="match status" value="1"/>
</dbReference>
<evidence type="ECO:0000313" key="1">
    <source>
        <dbReference type="EMBL" id="AOZ52289.1"/>
    </source>
</evidence>
<dbReference type="Gene3D" id="1.10.10.10">
    <property type="entry name" value="Winged helix-like DNA-binding domain superfamily/Winged helix DNA-binding domain"/>
    <property type="match status" value="1"/>
</dbReference>
<dbReference type="InterPro" id="IPR036388">
    <property type="entry name" value="WH-like_DNA-bd_sf"/>
</dbReference>